<evidence type="ECO:0000313" key="3">
    <source>
        <dbReference type="Proteomes" id="UP000054976"/>
    </source>
</evidence>
<accession>A0A0U9HS18</accession>
<keyword evidence="1" id="KW-0175">Coiled coil</keyword>
<proteinExistence type="predicted"/>
<dbReference type="RefSeq" id="WP_153000434.1">
    <property type="nucleotide sequence ID" value="NZ_BCNO01000001.1"/>
</dbReference>
<evidence type="ECO:0000313" key="2">
    <source>
        <dbReference type="EMBL" id="GAQ94538.1"/>
    </source>
</evidence>
<feature type="coiled-coil region" evidence="1">
    <location>
        <begin position="40"/>
        <end position="67"/>
    </location>
</feature>
<organism evidence="2 3">
    <name type="scientific">Thermodesulfovibrio aggregans</name>
    <dbReference type="NCBI Taxonomy" id="86166"/>
    <lineage>
        <taxon>Bacteria</taxon>
        <taxon>Pseudomonadati</taxon>
        <taxon>Nitrospirota</taxon>
        <taxon>Thermodesulfovibrionia</taxon>
        <taxon>Thermodesulfovibrionales</taxon>
        <taxon>Thermodesulfovibrionaceae</taxon>
        <taxon>Thermodesulfovibrio</taxon>
    </lineage>
</organism>
<evidence type="ECO:0000256" key="1">
    <source>
        <dbReference type="SAM" id="Coils"/>
    </source>
</evidence>
<gene>
    <name evidence="2" type="ORF">TAGGR_1722</name>
</gene>
<dbReference type="STRING" id="86166.TAGGR_1722"/>
<dbReference type="AlphaFoldDB" id="A0A0U9HS18"/>
<protein>
    <submittedName>
        <fullName evidence="2">Uncharacterized protein</fullName>
    </submittedName>
</protein>
<dbReference type="OrthoDB" id="9553620at2"/>
<name>A0A0U9HS18_9BACT</name>
<keyword evidence="3" id="KW-1185">Reference proteome</keyword>
<sequence length="69" mass="8007">MEWEKVVDKIRDLILREIKEELRDFKATISGQLSGFALAIQSINARMESIESRQSNIESELRDITRAID</sequence>
<dbReference type="EMBL" id="BCNO01000001">
    <property type="protein sequence ID" value="GAQ94538.1"/>
    <property type="molecule type" value="Genomic_DNA"/>
</dbReference>
<reference evidence="3" key="1">
    <citation type="submission" date="2016-01" db="EMBL/GenBank/DDBJ databases">
        <title>Draft genome sequence of Thermodesulfovibrio aggregans strain TGE-P1.</title>
        <authorList>
            <person name="Sekiguchi Y."/>
            <person name="Ohashi A."/>
            <person name="Matsuura N."/>
            <person name="Tourlousse M.D."/>
        </authorList>
    </citation>
    <scope>NUCLEOTIDE SEQUENCE [LARGE SCALE GENOMIC DNA]</scope>
    <source>
        <strain evidence="3">TGE-P1</strain>
    </source>
</reference>
<dbReference type="Proteomes" id="UP000054976">
    <property type="component" value="Unassembled WGS sequence"/>
</dbReference>
<comment type="caution">
    <text evidence="2">The sequence shown here is derived from an EMBL/GenBank/DDBJ whole genome shotgun (WGS) entry which is preliminary data.</text>
</comment>